<dbReference type="EMBL" id="LT594491">
    <property type="protein sequence ID" value="SBT70506.1"/>
    <property type="molecule type" value="Genomic_DNA"/>
</dbReference>
<feature type="transmembrane region" description="Helical" evidence="1">
    <location>
        <begin position="12"/>
        <end position="31"/>
    </location>
</feature>
<evidence type="ECO:0000313" key="2">
    <source>
        <dbReference type="EMBL" id="SBT70506.1"/>
    </source>
</evidence>
<evidence type="ECO:0000256" key="1">
    <source>
        <dbReference type="SAM" id="Phobius"/>
    </source>
</evidence>
<dbReference type="InterPro" id="IPR022139">
    <property type="entry name" value="Fam-L/Fam-M-like_plasmodium"/>
</dbReference>
<evidence type="ECO:0000313" key="3">
    <source>
        <dbReference type="Proteomes" id="UP000219799"/>
    </source>
</evidence>
<organism evidence="2 3">
    <name type="scientific">Plasmodium malariae</name>
    <dbReference type="NCBI Taxonomy" id="5858"/>
    <lineage>
        <taxon>Eukaryota</taxon>
        <taxon>Sar</taxon>
        <taxon>Alveolata</taxon>
        <taxon>Apicomplexa</taxon>
        <taxon>Aconoidasida</taxon>
        <taxon>Haemosporida</taxon>
        <taxon>Plasmodiidae</taxon>
        <taxon>Plasmodium</taxon>
        <taxon>Plasmodium (Plasmodium)</taxon>
    </lineage>
</organism>
<dbReference type="VEuPathDB" id="PlasmoDB:PmUG01_03033900"/>
<keyword evidence="1" id="KW-0472">Membrane</keyword>
<keyword evidence="1" id="KW-1133">Transmembrane helix</keyword>
<dbReference type="Pfam" id="PF12420">
    <property type="entry name" value="DUF3671"/>
    <property type="match status" value="1"/>
</dbReference>
<reference evidence="2 3" key="1">
    <citation type="submission" date="2016-06" db="EMBL/GenBank/DDBJ databases">
        <authorList>
            <consortium name="Pathogen Informatics"/>
        </authorList>
    </citation>
    <scope>NUCLEOTIDE SEQUENCE [LARGE SCALE GENOMIC DNA]</scope>
    <source>
        <strain evidence="2">PmlGA01</strain>
    </source>
</reference>
<dbReference type="Proteomes" id="UP000219799">
    <property type="component" value="Chromosome 3"/>
</dbReference>
<dbReference type="AlphaFoldDB" id="A0A1C3KAL1"/>
<proteinExistence type="predicted"/>
<accession>A0A1C3KAL1</accession>
<protein>
    <submittedName>
        <fullName evidence="2">Uncharacterized protein</fullName>
    </submittedName>
</protein>
<name>A0A1C3KAL1_PLAMA</name>
<keyword evidence="1" id="KW-0812">Transmembrane</keyword>
<gene>
    <name evidence="2" type="primary">PmlGA01_030024100</name>
    <name evidence="2" type="ORF">PMLGA01_030024100</name>
</gene>
<sequence length="129" mass="15962">MRIVDIFNMEKRFKLIIFIKIYIYIIIYWIFNSYSDTSMFIIFLGDNYGFDRKLDKRIYRLLGKCEKGIFSNVGDLELKIPYNTKRKKEKLLTTDNEKWYVYKLFFYQRKNVNIYSIKYILCDILYKRC</sequence>